<dbReference type="Proteomes" id="UP000237822">
    <property type="component" value="Unassembled WGS sequence"/>
</dbReference>
<dbReference type="AlphaFoldDB" id="A0A2T0UUC7"/>
<keyword evidence="1" id="KW-0472">Membrane</keyword>
<feature type="transmembrane region" description="Helical" evidence="1">
    <location>
        <begin position="212"/>
        <end position="233"/>
    </location>
</feature>
<keyword evidence="1" id="KW-0812">Transmembrane</keyword>
<dbReference type="OrthoDB" id="9797976at2"/>
<evidence type="ECO:0008006" key="4">
    <source>
        <dbReference type="Google" id="ProtNLM"/>
    </source>
</evidence>
<evidence type="ECO:0000313" key="2">
    <source>
        <dbReference type="EMBL" id="PRY61520.1"/>
    </source>
</evidence>
<feature type="transmembrane region" description="Helical" evidence="1">
    <location>
        <begin position="6"/>
        <end position="26"/>
    </location>
</feature>
<proteinExistence type="predicted"/>
<reference evidence="2 3" key="1">
    <citation type="submission" date="2018-03" db="EMBL/GenBank/DDBJ databases">
        <title>Genomic Encyclopedia of Archaeal and Bacterial Type Strains, Phase II (KMG-II): from individual species to whole genera.</title>
        <authorList>
            <person name="Goeker M."/>
        </authorList>
    </citation>
    <scope>NUCLEOTIDE SEQUENCE [LARGE SCALE GENOMIC DNA]</scope>
    <source>
        <strain evidence="2 3">ATCC BAA-1496</strain>
    </source>
</reference>
<feature type="transmembrane region" description="Helical" evidence="1">
    <location>
        <begin position="38"/>
        <end position="58"/>
    </location>
</feature>
<dbReference type="PANTHER" id="PTHR36111:SF2">
    <property type="entry name" value="INNER MEMBRANE PROTEIN"/>
    <property type="match status" value="1"/>
</dbReference>
<feature type="transmembrane region" description="Helical" evidence="1">
    <location>
        <begin position="172"/>
        <end position="205"/>
    </location>
</feature>
<evidence type="ECO:0000313" key="3">
    <source>
        <dbReference type="Proteomes" id="UP000237822"/>
    </source>
</evidence>
<feature type="transmembrane region" description="Helical" evidence="1">
    <location>
        <begin position="70"/>
        <end position="90"/>
    </location>
</feature>
<name>A0A2T0UUC7_9MICO</name>
<dbReference type="RefSeq" id="WP_106296779.1">
    <property type="nucleotide sequence ID" value="NZ_PVTI01000005.1"/>
</dbReference>
<organism evidence="2 3">
    <name type="scientific">Knoellia remsis</name>
    <dbReference type="NCBI Taxonomy" id="407159"/>
    <lineage>
        <taxon>Bacteria</taxon>
        <taxon>Bacillati</taxon>
        <taxon>Actinomycetota</taxon>
        <taxon>Actinomycetes</taxon>
        <taxon>Micrococcales</taxon>
        <taxon>Intrasporangiaceae</taxon>
        <taxon>Knoellia</taxon>
    </lineage>
</organism>
<dbReference type="PANTHER" id="PTHR36111">
    <property type="entry name" value="INNER MEMBRANE PROTEIN-RELATED"/>
    <property type="match status" value="1"/>
</dbReference>
<accession>A0A2T0UUC7</accession>
<dbReference type="EMBL" id="PVTI01000005">
    <property type="protein sequence ID" value="PRY61520.1"/>
    <property type="molecule type" value="Genomic_DNA"/>
</dbReference>
<dbReference type="Pfam" id="PF04474">
    <property type="entry name" value="DUF554"/>
    <property type="match status" value="1"/>
</dbReference>
<gene>
    <name evidence="2" type="ORF">BCF74_10578</name>
</gene>
<feature type="transmembrane region" description="Helical" evidence="1">
    <location>
        <begin position="133"/>
        <end position="152"/>
    </location>
</feature>
<comment type="caution">
    <text evidence="2">The sequence shown here is derived from an EMBL/GenBank/DDBJ whole genome shotgun (WGS) entry which is preliminary data.</text>
</comment>
<keyword evidence="3" id="KW-1185">Reference proteome</keyword>
<sequence length="261" mass="26313">MDAPFIGFGTAVNVVTVVVGALLGMAVGHRLPDRTRSVVTDCLGLVTLLMAGLSAVSVTDAALADATGTGAPVLIVLGSLLIGSIAGSLLRIGDRLEGLAATIEAWFSRRSPALADHDDAAGPTAREKFIEGWLSASLLFCVGPLTILGSLSDGLGRGVDQLMLKSVLDGFAALAFASSFGVGVLLSAVSVAVVQGALTLVGVLLGSILPEAHILALTATGGLLLAGIGLRLLRIKDVPVADMLPALVVAPLLTQVVVALR</sequence>
<feature type="transmembrane region" description="Helical" evidence="1">
    <location>
        <begin position="239"/>
        <end position="260"/>
    </location>
</feature>
<evidence type="ECO:0000256" key="1">
    <source>
        <dbReference type="SAM" id="Phobius"/>
    </source>
</evidence>
<protein>
    <recommendedName>
        <fullName evidence="4">Membrane protein YdfK</fullName>
    </recommendedName>
</protein>
<dbReference type="InterPro" id="IPR007563">
    <property type="entry name" value="DUF554"/>
</dbReference>
<keyword evidence="1" id="KW-1133">Transmembrane helix</keyword>